<dbReference type="GO" id="GO:0000976">
    <property type="term" value="F:transcription cis-regulatory region binding"/>
    <property type="evidence" value="ECO:0007669"/>
    <property type="project" value="TreeGrafter"/>
</dbReference>
<dbReference type="PROSITE" id="PS51740">
    <property type="entry name" value="SPOVT_ABRB"/>
    <property type="match status" value="2"/>
</dbReference>
<keyword evidence="4 7" id="KW-0805">Transcription regulation</keyword>
<dbReference type="NCBIfam" id="TIGR00242">
    <property type="entry name" value="division/cell wall cluster transcriptional repressor MraZ"/>
    <property type="match status" value="1"/>
</dbReference>
<dbReference type="InterPro" id="IPR038619">
    <property type="entry name" value="MraZ_sf"/>
</dbReference>
<evidence type="ECO:0000256" key="4">
    <source>
        <dbReference type="ARBA" id="ARBA00023015"/>
    </source>
</evidence>
<name>E6U3A4_ETHHY</name>
<evidence type="ECO:0000256" key="1">
    <source>
        <dbReference type="ARBA" id="ARBA00013860"/>
    </source>
</evidence>
<evidence type="ECO:0000256" key="2">
    <source>
        <dbReference type="ARBA" id="ARBA00022490"/>
    </source>
</evidence>
<keyword evidence="3" id="KW-0677">Repeat</keyword>
<evidence type="ECO:0000256" key="7">
    <source>
        <dbReference type="HAMAP-Rule" id="MF_01008"/>
    </source>
</evidence>
<dbReference type="InterPro" id="IPR035644">
    <property type="entry name" value="MraZ_C"/>
</dbReference>
<feature type="domain" description="SpoVT-AbrB" evidence="8">
    <location>
        <begin position="5"/>
        <end position="47"/>
    </location>
</feature>
<dbReference type="STRING" id="663278.Ethha_2059"/>
<dbReference type="HOGENOM" id="CLU_107907_0_5_9"/>
<dbReference type="KEGG" id="eha:Ethha_2059"/>
<sequence>MLIGKYQHNIDAKGRVFIPARLREDLGEHFILTKGLENCLYVYSETEWGVLEARIRALPFSKGRQLQRFFFAGACDVEADKQGRIVLPADLRAYAGLEHEAVIIGASTRAEIWDSKRWETACEAITPETVEQAMEELGF</sequence>
<evidence type="ECO:0000313" key="9">
    <source>
        <dbReference type="EMBL" id="ADU27576.1"/>
    </source>
</evidence>
<evidence type="ECO:0000256" key="6">
    <source>
        <dbReference type="ARBA" id="ARBA00023163"/>
    </source>
</evidence>
<proteinExistence type="inferred from homology"/>
<comment type="subcellular location">
    <subcellularLocation>
        <location evidence="7">Cytoplasm</location>
        <location evidence="7">Nucleoid</location>
    </subcellularLocation>
</comment>
<dbReference type="GO" id="GO:0005737">
    <property type="term" value="C:cytoplasm"/>
    <property type="evidence" value="ECO:0007669"/>
    <property type="project" value="UniProtKB-UniRule"/>
</dbReference>
<dbReference type="GO" id="GO:0009295">
    <property type="term" value="C:nucleoid"/>
    <property type="evidence" value="ECO:0007669"/>
    <property type="project" value="UniProtKB-SubCell"/>
</dbReference>
<dbReference type="Pfam" id="PF02381">
    <property type="entry name" value="MraZ"/>
    <property type="match status" value="2"/>
</dbReference>
<dbReference type="EMBL" id="CP002400">
    <property type="protein sequence ID" value="ADU27576.1"/>
    <property type="molecule type" value="Genomic_DNA"/>
</dbReference>
<evidence type="ECO:0000256" key="5">
    <source>
        <dbReference type="ARBA" id="ARBA00023125"/>
    </source>
</evidence>
<dbReference type="RefSeq" id="WP_013485924.1">
    <property type="nucleotide sequence ID" value="NC_014828.1"/>
</dbReference>
<gene>
    <name evidence="7" type="primary">mraZ</name>
    <name evidence="9" type="ordered locus">Ethha_2059</name>
</gene>
<evidence type="ECO:0000313" key="10">
    <source>
        <dbReference type="Proteomes" id="UP000001551"/>
    </source>
</evidence>
<dbReference type="PANTHER" id="PTHR34701:SF1">
    <property type="entry name" value="TRANSCRIPTIONAL REGULATOR MRAZ"/>
    <property type="match status" value="1"/>
</dbReference>
<keyword evidence="2 7" id="KW-0963">Cytoplasm</keyword>
<dbReference type="Gene3D" id="3.40.1550.20">
    <property type="entry name" value="Transcriptional regulator MraZ domain"/>
    <property type="match status" value="1"/>
</dbReference>
<dbReference type="PANTHER" id="PTHR34701">
    <property type="entry name" value="TRANSCRIPTIONAL REGULATOR MRAZ"/>
    <property type="match status" value="1"/>
</dbReference>
<dbReference type="InterPro" id="IPR020603">
    <property type="entry name" value="MraZ_dom"/>
</dbReference>
<reference evidence="9 10" key="1">
    <citation type="submission" date="2010-12" db="EMBL/GenBank/DDBJ databases">
        <title>Complete sequence of Ethanoligenens harbinense YUAN-3.</title>
        <authorList>
            <person name="Lucas S."/>
            <person name="Copeland A."/>
            <person name="Lapidus A."/>
            <person name="Cheng J.-F."/>
            <person name="Bruce D."/>
            <person name="Goodwin L."/>
            <person name="Pitluck S."/>
            <person name="Chertkov O."/>
            <person name="Misra M."/>
            <person name="Detter J.C."/>
            <person name="Han C."/>
            <person name="Tapia R."/>
            <person name="Land M."/>
            <person name="Hauser L."/>
            <person name="Jeffries C."/>
            <person name="Kyrpides N."/>
            <person name="Ivanova N."/>
            <person name="Mikhailova N."/>
            <person name="Wang A."/>
            <person name="Mouttaki H."/>
            <person name="He Z."/>
            <person name="Zhou J."/>
            <person name="Hemme C.L."/>
            <person name="Woyke T."/>
        </authorList>
    </citation>
    <scope>NUCLEOTIDE SEQUENCE [LARGE SCALE GENOMIC DNA]</scope>
    <source>
        <strain evidence="10">DSM 18485 / JCM 12961 / CGMCC 1.5033 / YUAN-3</strain>
    </source>
</reference>
<comment type="similarity">
    <text evidence="7">Belongs to the MraZ family.</text>
</comment>
<feature type="domain" description="SpoVT-AbrB" evidence="8">
    <location>
        <begin position="74"/>
        <end position="117"/>
    </location>
</feature>
<dbReference type="AlphaFoldDB" id="E6U3A4"/>
<dbReference type="InterPro" id="IPR003444">
    <property type="entry name" value="MraZ"/>
</dbReference>
<dbReference type="InterPro" id="IPR035642">
    <property type="entry name" value="MraZ_N"/>
</dbReference>
<protein>
    <recommendedName>
        <fullName evidence="1 7">Transcriptional regulator MraZ</fullName>
    </recommendedName>
</protein>
<keyword evidence="5 7" id="KW-0238">DNA-binding</keyword>
<dbReference type="InterPro" id="IPR007159">
    <property type="entry name" value="SpoVT-AbrB_dom"/>
</dbReference>
<dbReference type="Proteomes" id="UP000001551">
    <property type="component" value="Chromosome"/>
</dbReference>
<keyword evidence="10" id="KW-1185">Reference proteome</keyword>
<dbReference type="InterPro" id="IPR037914">
    <property type="entry name" value="SpoVT-AbrB_sf"/>
</dbReference>
<dbReference type="CDD" id="cd16320">
    <property type="entry name" value="MraZ_N"/>
    <property type="match status" value="1"/>
</dbReference>
<organism evidence="9 10">
    <name type="scientific">Ethanoligenens harbinense (strain DSM 18485 / JCM 12961 / CGMCC 1.5033 / YUAN-3)</name>
    <dbReference type="NCBI Taxonomy" id="663278"/>
    <lineage>
        <taxon>Bacteria</taxon>
        <taxon>Bacillati</taxon>
        <taxon>Bacillota</taxon>
        <taxon>Clostridia</taxon>
        <taxon>Eubacteriales</taxon>
        <taxon>Oscillospiraceae</taxon>
        <taxon>Ethanoligenens</taxon>
    </lineage>
</organism>
<dbReference type="GO" id="GO:0003700">
    <property type="term" value="F:DNA-binding transcription factor activity"/>
    <property type="evidence" value="ECO:0007669"/>
    <property type="project" value="UniProtKB-UniRule"/>
</dbReference>
<dbReference type="GO" id="GO:2000143">
    <property type="term" value="P:negative regulation of DNA-templated transcription initiation"/>
    <property type="evidence" value="ECO:0007669"/>
    <property type="project" value="TreeGrafter"/>
</dbReference>
<evidence type="ECO:0000259" key="8">
    <source>
        <dbReference type="PROSITE" id="PS51740"/>
    </source>
</evidence>
<accession>E6U3A4</accession>
<dbReference type="HAMAP" id="MF_01008">
    <property type="entry name" value="MraZ"/>
    <property type="match status" value="1"/>
</dbReference>
<keyword evidence="6 7" id="KW-0804">Transcription</keyword>
<dbReference type="eggNOG" id="COG2001">
    <property type="taxonomic scope" value="Bacteria"/>
</dbReference>
<dbReference type="CDD" id="cd16321">
    <property type="entry name" value="MraZ_C"/>
    <property type="match status" value="1"/>
</dbReference>
<comment type="subunit">
    <text evidence="7">Forms oligomers.</text>
</comment>
<dbReference type="SUPFAM" id="SSF89447">
    <property type="entry name" value="AbrB/MazE/MraZ-like"/>
    <property type="match status" value="1"/>
</dbReference>
<evidence type="ECO:0000256" key="3">
    <source>
        <dbReference type="ARBA" id="ARBA00022737"/>
    </source>
</evidence>